<name>A0A0C9MCP2_9FUNG</name>
<dbReference type="AlphaFoldDB" id="A0A0C9MCP2"/>
<dbReference type="EMBL" id="DF836372">
    <property type="protein sequence ID" value="GAN05144.1"/>
    <property type="molecule type" value="Genomic_DNA"/>
</dbReference>
<evidence type="ECO:0000313" key="1">
    <source>
        <dbReference type="EMBL" id="GAN05144.1"/>
    </source>
</evidence>
<organism evidence="1">
    <name type="scientific">Mucor ambiguus</name>
    <dbReference type="NCBI Taxonomy" id="91626"/>
    <lineage>
        <taxon>Eukaryota</taxon>
        <taxon>Fungi</taxon>
        <taxon>Fungi incertae sedis</taxon>
        <taxon>Mucoromycota</taxon>
        <taxon>Mucoromycotina</taxon>
        <taxon>Mucoromycetes</taxon>
        <taxon>Mucorales</taxon>
        <taxon>Mucorineae</taxon>
        <taxon>Mucoraceae</taxon>
        <taxon>Mucor</taxon>
    </lineage>
</organism>
<evidence type="ECO:0000313" key="2">
    <source>
        <dbReference type="Proteomes" id="UP000053815"/>
    </source>
</evidence>
<sequence>MRAACNICLEEFNSSARVVALFRCGYVLGQCQEVPRIESKNNELLTSKELNNSKNILESTKMKNDDFTIEIVALKEKLVTATRSWS</sequence>
<gene>
    <name evidence="1" type="ORF">MAM1_0083d04613</name>
</gene>
<dbReference type="OrthoDB" id="2262146at2759"/>
<keyword evidence="2" id="KW-1185">Reference proteome</keyword>
<protein>
    <submittedName>
        <fullName evidence="1">Uncharacterized protein</fullName>
    </submittedName>
</protein>
<dbReference type="Proteomes" id="UP000053815">
    <property type="component" value="Unassembled WGS sequence"/>
</dbReference>
<accession>A0A0C9MCP2</accession>
<proteinExistence type="predicted"/>
<reference evidence="1" key="1">
    <citation type="submission" date="2014-09" db="EMBL/GenBank/DDBJ databases">
        <title>Draft genome sequence of an oleaginous Mucoromycotina fungus Mucor ambiguus NBRC6742.</title>
        <authorList>
            <person name="Takeda I."/>
            <person name="Yamane N."/>
            <person name="Morita T."/>
            <person name="Tamano K."/>
            <person name="Machida M."/>
            <person name="Baker S."/>
            <person name="Koike H."/>
        </authorList>
    </citation>
    <scope>NUCLEOTIDE SEQUENCE</scope>
    <source>
        <strain evidence="1">NBRC 6742</strain>
    </source>
</reference>